<evidence type="ECO:0000256" key="8">
    <source>
        <dbReference type="PROSITE-ProRule" id="PRU00176"/>
    </source>
</evidence>
<comment type="subcellular location">
    <subcellularLocation>
        <location evidence="1">Nucleus</location>
    </subcellularLocation>
</comment>
<gene>
    <name evidence="11" type="ORF">PMACD_LOCUS7819</name>
</gene>
<dbReference type="GO" id="GO:0005634">
    <property type="term" value="C:nucleus"/>
    <property type="evidence" value="ECO:0007669"/>
    <property type="project" value="UniProtKB-SubCell"/>
</dbReference>
<dbReference type="GO" id="GO:0003723">
    <property type="term" value="F:RNA binding"/>
    <property type="evidence" value="ECO:0007669"/>
    <property type="project" value="UniProtKB-UniRule"/>
</dbReference>
<dbReference type="PROSITE" id="PS50102">
    <property type="entry name" value="RRM"/>
    <property type="match status" value="1"/>
</dbReference>
<evidence type="ECO:0000256" key="6">
    <source>
        <dbReference type="ARBA" id="ARBA00023187"/>
    </source>
</evidence>
<dbReference type="Proteomes" id="UP000663880">
    <property type="component" value="Unassembled WGS sequence"/>
</dbReference>
<proteinExistence type="inferred from homology"/>
<evidence type="ECO:0000256" key="4">
    <source>
        <dbReference type="ARBA" id="ARBA00022737"/>
    </source>
</evidence>
<keyword evidence="7" id="KW-0539">Nucleus</keyword>
<keyword evidence="3" id="KW-0507">mRNA processing</keyword>
<dbReference type="InterPro" id="IPR000504">
    <property type="entry name" value="RRM_dom"/>
</dbReference>
<keyword evidence="12" id="KW-1185">Reference proteome</keyword>
<feature type="region of interest" description="Disordered" evidence="9">
    <location>
        <begin position="212"/>
        <end position="233"/>
    </location>
</feature>
<name>A0A821SPJ0_9NEOP</name>
<protein>
    <recommendedName>
        <fullName evidence="10">RRM domain-containing protein</fullName>
    </recommendedName>
</protein>
<dbReference type="GO" id="GO:0006397">
    <property type="term" value="P:mRNA processing"/>
    <property type="evidence" value="ECO:0007669"/>
    <property type="project" value="UniProtKB-KW"/>
</dbReference>
<dbReference type="PANTHER" id="PTHR13976">
    <property type="entry name" value="HETEROGENEOUS NUCLEAR RIBONUCLEOPROTEIN-RELATED"/>
    <property type="match status" value="1"/>
</dbReference>
<dbReference type="InterPro" id="IPR035979">
    <property type="entry name" value="RBD_domain_sf"/>
</dbReference>
<evidence type="ECO:0000256" key="2">
    <source>
        <dbReference type="ARBA" id="ARBA00008866"/>
    </source>
</evidence>
<dbReference type="CDD" id="cd12743">
    <property type="entry name" value="RRM3_Fusilli"/>
    <property type="match status" value="1"/>
</dbReference>
<sequence length="524" mass="57425">MPQICLLDSSKDDEIDGNCIARARGLPWQSSDQDIAKFFRGLNVAKGGIALCLSPQGRRNGEALVRFISQEHRDMALKRHKHHIGPRYIEVYRASGEDFLSVAGGATCEAAAFLSRGAQVIVRMRGLPYDATPQQVLEFFSSGDDPVQVLDGEDGVLFVRRADRRATGDAFVLFANEEDSPKALARHRKLIGARYIELFRSTTAEVQQVLNRSLETRTSQSSTPSTANPPTEGLLPVALVPQHVITSGTAKDCVRLRGLPYEAQVEHILNFLDEFAKNIVVQGVHMVYNAQGHPSGEAFIQMDSETSAYLCAQQKHHRNMTFGKKHRYIEVFQCSGDDMNLVLTGGVTPATSPKVLSPGTLISPPPAPAPRLLAQHIAHQNLLARQQENLLLASLRPPLYPFLPSYAPVRSPSPYLPVLQQNILPTKRTYDRAFTPTETAAKRPYLQPQMTPMSLPMLSYATSSPIFSYANTSPMLSSYSAMPTALPAGLQGYGSALSALPASMTNPFPGSLSMFPTYPYYPGV</sequence>
<dbReference type="SMART" id="SM00360">
    <property type="entry name" value="RRM"/>
    <property type="match status" value="3"/>
</dbReference>
<evidence type="ECO:0000256" key="5">
    <source>
        <dbReference type="ARBA" id="ARBA00022884"/>
    </source>
</evidence>
<dbReference type="EMBL" id="CAJOBZ010000019">
    <property type="protein sequence ID" value="CAF4859793.1"/>
    <property type="molecule type" value="Genomic_DNA"/>
</dbReference>
<evidence type="ECO:0000256" key="3">
    <source>
        <dbReference type="ARBA" id="ARBA00022664"/>
    </source>
</evidence>
<evidence type="ECO:0000313" key="11">
    <source>
        <dbReference type="EMBL" id="CAF4859793.1"/>
    </source>
</evidence>
<feature type="compositionally biased region" description="Polar residues" evidence="9">
    <location>
        <begin position="212"/>
        <end position="229"/>
    </location>
</feature>
<dbReference type="InterPro" id="IPR050666">
    <property type="entry name" value="ESRP"/>
</dbReference>
<dbReference type="FunFam" id="3.30.70.330:FF:000070">
    <property type="entry name" value="Epithelial splicing regulatory protein 1"/>
    <property type="match status" value="1"/>
</dbReference>
<keyword evidence="4" id="KW-0677">Repeat</keyword>
<feature type="domain" description="RRM" evidence="10">
    <location>
        <begin position="120"/>
        <end position="221"/>
    </location>
</feature>
<evidence type="ECO:0000256" key="1">
    <source>
        <dbReference type="ARBA" id="ARBA00004123"/>
    </source>
</evidence>
<dbReference type="FunFam" id="3.30.70.330:FF:000041">
    <property type="entry name" value="Epithelial splicing regulatory protein 1"/>
    <property type="match status" value="1"/>
</dbReference>
<dbReference type="InterPro" id="IPR012677">
    <property type="entry name" value="Nucleotide-bd_a/b_plait_sf"/>
</dbReference>
<dbReference type="CDD" id="cd12738">
    <property type="entry name" value="RRM1_Fusilli"/>
    <property type="match status" value="1"/>
</dbReference>
<dbReference type="GO" id="GO:0008380">
    <property type="term" value="P:RNA splicing"/>
    <property type="evidence" value="ECO:0007669"/>
    <property type="project" value="UniProtKB-KW"/>
</dbReference>
<comment type="similarity">
    <text evidence="2">Belongs to the ESRP family.</text>
</comment>
<accession>A0A821SPJ0</accession>
<dbReference type="SUPFAM" id="SSF54928">
    <property type="entry name" value="RNA-binding domain, RBD"/>
    <property type="match status" value="2"/>
</dbReference>
<keyword evidence="6" id="KW-0508">mRNA splicing</keyword>
<dbReference type="Gene3D" id="3.30.70.330">
    <property type="match status" value="3"/>
</dbReference>
<dbReference type="OrthoDB" id="431068at2759"/>
<organism evidence="11 12">
    <name type="scientific">Pieris macdunnoughi</name>
    <dbReference type="NCBI Taxonomy" id="345717"/>
    <lineage>
        <taxon>Eukaryota</taxon>
        <taxon>Metazoa</taxon>
        <taxon>Ecdysozoa</taxon>
        <taxon>Arthropoda</taxon>
        <taxon>Hexapoda</taxon>
        <taxon>Insecta</taxon>
        <taxon>Pterygota</taxon>
        <taxon>Neoptera</taxon>
        <taxon>Endopterygota</taxon>
        <taxon>Lepidoptera</taxon>
        <taxon>Glossata</taxon>
        <taxon>Ditrysia</taxon>
        <taxon>Papilionoidea</taxon>
        <taxon>Pieridae</taxon>
        <taxon>Pierinae</taxon>
        <taxon>Pieris</taxon>
    </lineage>
</organism>
<evidence type="ECO:0000313" key="12">
    <source>
        <dbReference type="Proteomes" id="UP000663880"/>
    </source>
</evidence>
<evidence type="ECO:0000256" key="7">
    <source>
        <dbReference type="ARBA" id="ARBA00023242"/>
    </source>
</evidence>
<reference evidence="11" key="1">
    <citation type="submission" date="2021-02" db="EMBL/GenBank/DDBJ databases">
        <authorList>
            <person name="Steward A R."/>
        </authorList>
    </citation>
    <scope>NUCLEOTIDE SEQUENCE</scope>
</reference>
<evidence type="ECO:0000259" key="10">
    <source>
        <dbReference type="PROSITE" id="PS50102"/>
    </source>
</evidence>
<dbReference type="AlphaFoldDB" id="A0A821SPJ0"/>
<keyword evidence="5 8" id="KW-0694">RNA-binding</keyword>
<evidence type="ECO:0000256" key="9">
    <source>
        <dbReference type="SAM" id="MobiDB-lite"/>
    </source>
</evidence>
<comment type="caution">
    <text evidence="11">The sequence shown here is derived from an EMBL/GenBank/DDBJ whole genome shotgun (WGS) entry which is preliminary data.</text>
</comment>